<dbReference type="Pfam" id="PF01979">
    <property type="entry name" value="Amidohydro_1"/>
    <property type="match status" value="1"/>
</dbReference>
<dbReference type="GO" id="GO:0016810">
    <property type="term" value="F:hydrolase activity, acting on carbon-nitrogen (but not peptide) bonds"/>
    <property type="evidence" value="ECO:0007669"/>
    <property type="project" value="InterPro"/>
</dbReference>
<dbReference type="AlphaFoldDB" id="A0A849B3N0"/>
<feature type="domain" description="Amidohydrolase-related" evidence="1">
    <location>
        <begin position="55"/>
        <end position="397"/>
    </location>
</feature>
<dbReference type="InterPro" id="IPR011059">
    <property type="entry name" value="Metal-dep_hydrolase_composite"/>
</dbReference>
<accession>A0A849B3N0</accession>
<reference evidence="2 3" key="1">
    <citation type="submission" date="2020-05" db="EMBL/GenBank/DDBJ databases">
        <title>MicrobeNet Type strains.</title>
        <authorList>
            <person name="Nicholson A.C."/>
        </authorList>
    </citation>
    <scope>NUCLEOTIDE SEQUENCE [LARGE SCALE GENOMIC DNA]</scope>
    <source>
        <strain evidence="2 3">ATCC 700815</strain>
    </source>
</reference>
<protein>
    <submittedName>
        <fullName evidence="2">Amidohydrolase family protein</fullName>
    </submittedName>
</protein>
<dbReference type="PANTHER" id="PTHR43135:SF3">
    <property type="entry name" value="ALPHA-D-RIBOSE 1-METHYLPHOSPHONATE 5-TRIPHOSPHATE DIPHOSPHATASE"/>
    <property type="match status" value="1"/>
</dbReference>
<organism evidence="2 3">
    <name type="scientific">Cupriavidus gilardii</name>
    <dbReference type="NCBI Taxonomy" id="82541"/>
    <lineage>
        <taxon>Bacteria</taxon>
        <taxon>Pseudomonadati</taxon>
        <taxon>Pseudomonadota</taxon>
        <taxon>Betaproteobacteria</taxon>
        <taxon>Burkholderiales</taxon>
        <taxon>Burkholderiaceae</taxon>
        <taxon>Cupriavidus</taxon>
    </lineage>
</organism>
<proteinExistence type="predicted"/>
<dbReference type="Gene3D" id="3.20.20.140">
    <property type="entry name" value="Metal-dependent hydrolases"/>
    <property type="match status" value="1"/>
</dbReference>
<evidence type="ECO:0000313" key="2">
    <source>
        <dbReference type="EMBL" id="NNH10081.1"/>
    </source>
</evidence>
<dbReference type="InterPro" id="IPR032466">
    <property type="entry name" value="Metal_Hydrolase"/>
</dbReference>
<dbReference type="CDD" id="cd01299">
    <property type="entry name" value="Met_dep_hydrolase_A"/>
    <property type="match status" value="1"/>
</dbReference>
<keyword evidence="2" id="KW-0378">Hydrolase</keyword>
<evidence type="ECO:0000313" key="3">
    <source>
        <dbReference type="Proteomes" id="UP000542973"/>
    </source>
</evidence>
<dbReference type="SUPFAM" id="SSF51556">
    <property type="entry name" value="Metallo-dependent hydrolases"/>
    <property type="match status" value="1"/>
</dbReference>
<dbReference type="InterPro" id="IPR057744">
    <property type="entry name" value="OTAase-like"/>
</dbReference>
<dbReference type="PANTHER" id="PTHR43135">
    <property type="entry name" value="ALPHA-D-RIBOSE 1-METHYLPHOSPHONATE 5-TRIPHOSPHATE DIPHOSPHATASE"/>
    <property type="match status" value="1"/>
</dbReference>
<name>A0A849B3N0_9BURK</name>
<dbReference type="InterPro" id="IPR006680">
    <property type="entry name" value="Amidohydro-rel"/>
</dbReference>
<dbReference type="EMBL" id="JABEMD010000005">
    <property type="protein sequence ID" value="NNH10081.1"/>
    <property type="molecule type" value="Genomic_DNA"/>
</dbReference>
<dbReference type="RefSeq" id="WP_170265854.1">
    <property type="nucleotide sequence ID" value="NZ_BAAAEB010000022.1"/>
</dbReference>
<dbReference type="SUPFAM" id="SSF51338">
    <property type="entry name" value="Composite domain of metallo-dependent hydrolases"/>
    <property type="match status" value="1"/>
</dbReference>
<sequence>MRTLLKHATLIDCVEPAAQPDKAVLLEDGKIREIFHAGDPAGVGDCEVVDLHGAFLMPGLWDVHIHPDYFPTLMDMPLPDQVTLFGHKLQQGLLESGIVGFRSAGAHSFMDVAWKRAFDSGQHLGPRVFAAGHFLTTTGGHFLTSGHALECDGPYGFVKAIREQIKHGVDHIKLNLSGGILGPAWDLHRHSFLLDDEIRAAFDICKLREFKVMAHATNPAAVKAAVRLGAHSIEHGYIMDDECIEALVEHGTWYVPTLAISHLTPVQATNIFERRWSSERNLAQALCCRAEAAVEQHTEAFQKALRAGVRMALGSDIRPLKDAALLELGLWVRDGATPWQAIRAATAHGAAVCGVGDRLGTIETGKIADLIVVGGNPLEDVNNVRQLQLVFKDGRIVSDKRGRSEPRQ</sequence>
<dbReference type="Gene3D" id="2.30.40.10">
    <property type="entry name" value="Urease, subunit C, domain 1"/>
    <property type="match status" value="1"/>
</dbReference>
<evidence type="ECO:0000259" key="1">
    <source>
        <dbReference type="Pfam" id="PF01979"/>
    </source>
</evidence>
<dbReference type="InterPro" id="IPR051781">
    <property type="entry name" value="Metallo-dep_Hydrolase"/>
</dbReference>
<gene>
    <name evidence="2" type="ORF">HLB16_04200</name>
</gene>
<comment type="caution">
    <text evidence="2">The sequence shown here is derived from an EMBL/GenBank/DDBJ whole genome shotgun (WGS) entry which is preliminary data.</text>
</comment>
<dbReference type="Proteomes" id="UP000542973">
    <property type="component" value="Unassembled WGS sequence"/>
</dbReference>